<dbReference type="Pfam" id="PF00079">
    <property type="entry name" value="Serpin"/>
    <property type="match status" value="1"/>
</dbReference>
<dbReference type="SMART" id="SM00093">
    <property type="entry name" value="SERPIN"/>
    <property type="match status" value="1"/>
</dbReference>
<evidence type="ECO:0000313" key="4">
    <source>
        <dbReference type="Proteomes" id="UP000294498"/>
    </source>
</evidence>
<dbReference type="Gene3D" id="2.30.39.10">
    <property type="entry name" value="Alpha-1-antitrypsin, domain 1"/>
    <property type="match status" value="1"/>
</dbReference>
<dbReference type="PANTHER" id="PTHR11461:SF211">
    <property type="entry name" value="GH10112P-RELATED"/>
    <property type="match status" value="1"/>
</dbReference>
<sequence length="404" mass="43295">MKRLLLALLVLSACRKGTTPTPDITHDITLPASGTAVVAAENQFSLALFQAVNLQDTVLKNKIISPFSVYMALGMADNGAAGTTLDSINKALALGALSTGDLNGTASALIQQLPGADNHVTLSVANSEWYNQQNTPMASFSQLLQNDYNAKVAGLDFSNPSSVTTINQWVANQTQQMIPQILNSIEPTEIMFLVNAVYFKGEWTTSFDAGLTQPAPFTRGDGVVENVQTMRLQSPVPIQFLITDTVTMVELPYGGKQFVMDIMMPAGDIRSFAAGLTPALLTGWISRMITSQANLTMPRFKFDYNVSMQPALTSLGMGIAFGHAADFSNMYTIPVFLSRVIHQAAIEVDESGTKAAAATVVGIGTSVAVPTNNIKLNRAFLFTIREKTSGVVLFTGILNDPLSD</sequence>
<dbReference type="RefSeq" id="WP_162852783.1">
    <property type="nucleotide sequence ID" value="NZ_SODV01000002.1"/>
</dbReference>
<dbReference type="CDD" id="cd19588">
    <property type="entry name" value="serpin_miropin-like"/>
    <property type="match status" value="1"/>
</dbReference>
<dbReference type="InterPro" id="IPR042185">
    <property type="entry name" value="Serpin_sf_2"/>
</dbReference>
<dbReference type="InterPro" id="IPR023796">
    <property type="entry name" value="Serpin_dom"/>
</dbReference>
<proteinExistence type="inferred from homology"/>
<feature type="domain" description="Serpin" evidence="2">
    <location>
        <begin position="46"/>
        <end position="401"/>
    </location>
</feature>
<evidence type="ECO:0000259" key="2">
    <source>
        <dbReference type="SMART" id="SM00093"/>
    </source>
</evidence>
<dbReference type="EMBL" id="SODV01000002">
    <property type="protein sequence ID" value="TDW97221.1"/>
    <property type="molecule type" value="Genomic_DNA"/>
</dbReference>
<keyword evidence="4" id="KW-1185">Reference proteome</keyword>
<evidence type="ECO:0000256" key="1">
    <source>
        <dbReference type="RuleBase" id="RU000411"/>
    </source>
</evidence>
<dbReference type="PANTHER" id="PTHR11461">
    <property type="entry name" value="SERINE PROTEASE INHIBITOR, SERPIN"/>
    <property type="match status" value="1"/>
</dbReference>
<dbReference type="AlphaFoldDB" id="A0A4R8DHM1"/>
<gene>
    <name evidence="3" type="ORF">EDB95_5066</name>
</gene>
<dbReference type="InterPro" id="IPR036186">
    <property type="entry name" value="Serpin_sf"/>
</dbReference>
<name>A0A4R8DHM1_9BACT</name>
<dbReference type="GO" id="GO:0005615">
    <property type="term" value="C:extracellular space"/>
    <property type="evidence" value="ECO:0007669"/>
    <property type="project" value="InterPro"/>
</dbReference>
<dbReference type="Proteomes" id="UP000294498">
    <property type="component" value="Unassembled WGS sequence"/>
</dbReference>
<comment type="caution">
    <text evidence="3">The sequence shown here is derived from an EMBL/GenBank/DDBJ whole genome shotgun (WGS) entry which is preliminary data.</text>
</comment>
<dbReference type="InterPro" id="IPR000215">
    <property type="entry name" value="Serpin_fam"/>
</dbReference>
<dbReference type="Gene3D" id="3.30.497.10">
    <property type="entry name" value="Antithrombin, subunit I, domain 2"/>
    <property type="match status" value="1"/>
</dbReference>
<evidence type="ECO:0000313" key="3">
    <source>
        <dbReference type="EMBL" id="TDW97221.1"/>
    </source>
</evidence>
<protein>
    <submittedName>
        <fullName evidence="3">Serpin B</fullName>
    </submittedName>
</protein>
<reference evidence="3 4" key="1">
    <citation type="submission" date="2019-03" db="EMBL/GenBank/DDBJ databases">
        <title>Genomic Encyclopedia of Type Strains, Phase IV (KMG-IV): sequencing the most valuable type-strain genomes for metagenomic binning, comparative biology and taxonomic classification.</title>
        <authorList>
            <person name="Goeker M."/>
        </authorList>
    </citation>
    <scope>NUCLEOTIDE SEQUENCE [LARGE SCALE GENOMIC DNA]</scope>
    <source>
        <strain evidence="3 4">DSM 100059</strain>
    </source>
</reference>
<accession>A0A4R8DHM1</accession>
<dbReference type="InterPro" id="IPR042178">
    <property type="entry name" value="Serpin_sf_1"/>
</dbReference>
<dbReference type="GO" id="GO:0004867">
    <property type="term" value="F:serine-type endopeptidase inhibitor activity"/>
    <property type="evidence" value="ECO:0007669"/>
    <property type="project" value="InterPro"/>
</dbReference>
<dbReference type="SUPFAM" id="SSF56574">
    <property type="entry name" value="Serpins"/>
    <property type="match status" value="1"/>
</dbReference>
<organism evidence="3 4">
    <name type="scientific">Dinghuibacter silviterrae</name>
    <dbReference type="NCBI Taxonomy" id="1539049"/>
    <lineage>
        <taxon>Bacteria</taxon>
        <taxon>Pseudomonadati</taxon>
        <taxon>Bacteroidota</taxon>
        <taxon>Chitinophagia</taxon>
        <taxon>Chitinophagales</taxon>
        <taxon>Chitinophagaceae</taxon>
        <taxon>Dinghuibacter</taxon>
    </lineage>
</organism>
<comment type="similarity">
    <text evidence="1">Belongs to the serpin family.</text>
</comment>